<evidence type="ECO:0000313" key="2">
    <source>
        <dbReference type="EMBL" id="KAK9922861.1"/>
    </source>
</evidence>
<evidence type="ECO:0000313" key="3">
    <source>
        <dbReference type="Proteomes" id="UP001457282"/>
    </source>
</evidence>
<evidence type="ECO:0000313" key="1">
    <source>
        <dbReference type="EMBL" id="KAK9922860.1"/>
    </source>
</evidence>
<dbReference type="AlphaFoldDB" id="A0AAW1WHX7"/>
<dbReference type="Proteomes" id="UP001457282">
    <property type="component" value="Unassembled WGS sequence"/>
</dbReference>
<reference evidence="1 3" key="1">
    <citation type="journal article" date="2023" name="G3 (Bethesda)">
        <title>A chromosome-length genome assembly and annotation of blackberry (Rubus argutus, cv. 'Hillquist').</title>
        <authorList>
            <person name="Bruna T."/>
            <person name="Aryal R."/>
            <person name="Dudchenko O."/>
            <person name="Sargent D.J."/>
            <person name="Mead D."/>
            <person name="Buti M."/>
            <person name="Cavallini A."/>
            <person name="Hytonen T."/>
            <person name="Andres J."/>
            <person name="Pham M."/>
            <person name="Weisz D."/>
            <person name="Mascagni F."/>
            <person name="Usai G."/>
            <person name="Natali L."/>
            <person name="Bassil N."/>
            <person name="Fernandez G.E."/>
            <person name="Lomsadze A."/>
            <person name="Armour M."/>
            <person name="Olukolu B."/>
            <person name="Poorten T."/>
            <person name="Britton C."/>
            <person name="Davik J."/>
            <person name="Ashrafi H."/>
            <person name="Aiden E.L."/>
            <person name="Borodovsky M."/>
            <person name="Worthington M."/>
        </authorList>
    </citation>
    <scope>NUCLEOTIDE SEQUENCE [LARGE SCALE GENOMIC DNA]</scope>
    <source>
        <strain evidence="1">PI 553951</strain>
    </source>
</reference>
<dbReference type="EMBL" id="JBEDUW010000006">
    <property type="protein sequence ID" value="KAK9922861.1"/>
    <property type="molecule type" value="Genomic_DNA"/>
</dbReference>
<keyword evidence="3" id="KW-1185">Reference proteome</keyword>
<comment type="caution">
    <text evidence="1">The sequence shown here is derived from an EMBL/GenBank/DDBJ whole genome shotgun (WGS) entry which is preliminary data.</text>
</comment>
<gene>
    <name evidence="1" type="ORF">M0R45_031300</name>
    <name evidence="2" type="ORF">M0R45_031301</name>
</gene>
<dbReference type="EMBL" id="JBEDUW010000006">
    <property type="protein sequence ID" value="KAK9922860.1"/>
    <property type="molecule type" value="Genomic_DNA"/>
</dbReference>
<protein>
    <submittedName>
        <fullName evidence="1">Uncharacterized protein</fullName>
    </submittedName>
</protein>
<proteinExistence type="predicted"/>
<name>A0AAW1WHX7_RUBAR</name>
<accession>A0AAW1WHX7</accession>
<sequence length="103" mass="10601">MAAWKSEALAVESLGAAVRLGLRSTVSGSDKVVARRAGLGGFAENGLGAEVTRARAQVQRNGSPAVLLNWKVMRASCEFGAWGFVGGGAAATMNWTESKSGCD</sequence>
<organism evidence="1 3">
    <name type="scientific">Rubus argutus</name>
    <name type="common">Southern blackberry</name>
    <dbReference type="NCBI Taxonomy" id="59490"/>
    <lineage>
        <taxon>Eukaryota</taxon>
        <taxon>Viridiplantae</taxon>
        <taxon>Streptophyta</taxon>
        <taxon>Embryophyta</taxon>
        <taxon>Tracheophyta</taxon>
        <taxon>Spermatophyta</taxon>
        <taxon>Magnoliopsida</taxon>
        <taxon>eudicotyledons</taxon>
        <taxon>Gunneridae</taxon>
        <taxon>Pentapetalae</taxon>
        <taxon>rosids</taxon>
        <taxon>fabids</taxon>
        <taxon>Rosales</taxon>
        <taxon>Rosaceae</taxon>
        <taxon>Rosoideae</taxon>
        <taxon>Rosoideae incertae sedis</taxon>
        <taxon>Rubus</taxon>
    </lineage>
</organism>